<keyword evidence="3" id="KW-1185">Reference proteome</keyword>
<evidence type="ECO:0000313" key="2">
    <source>
        <dbReference type="EMBL" id="CAE7225339.1"/>
    </source>
</evidence>
<dbReference type="Proteomes" id="UP000604046">
    <property type="component" value="Unassembled WGS sequence"/>
</dbReference>
<dbReference type="AlphaFoldDB" id="A0A812KK13"/>
<evidence type="ECO:0000256" key="1">
    <source>
        <dbReference type="SAM" id="MobiDB-lite"/>
    </source>
</evidence>
<feature type="compositionally biased region" description="Basic and acidic residues" evidence="1">
    <location>
        <begin position="538"/>
        <end position="549"/>
    </location>
</feature>
<reference evidence="2" key="1">
    <citation type="submission" date="2021-02" db="EMBL/GenBank/DDBJ databases">
        <authorList>
            <person name="Dougan E. K."/>
            <person name="Rhodes N."/>
            <person name="Thang M."/>
            <person name="Chan C."/>
        </authorList>
    </citation>
    <scope>NUCLEOTIDE SEQUENCE</scope>
</reference>
<proteinExistence type="predicted"/>
<comment type="caution">
    <text evidence="2">The sequence shown here is derived from an EMBL/GenBank/DDBJ whole genome shotgun (WGS) entry which is preliminary data.</text>
</comment>
<name>A0A812KK13_9DINO</name>
<organism evidence="2 3">
    <name type="scientific">Symbiodinium natans</name>
    <dbReference type="NCBI Taxonomy" id="878477"/>
    <lineage>
        <taxon>Eukaryota</taxon>
        <taxon>Sar</taxon>
        <taxon>Alveolata</taxon>
        <taxon>Dinophyceae</taxon>
        <taxon>Suessiales</taxon>
        <taxon>Symbiodiniaceae</taxon>
        <taxon>Symbiodinium</taxon>
    </lineage>
</organism>
<dbReference type="EMBL" id="CAJNDS010000647">
    <property type="protein sequence ID" value="CAE7225339.1"/>
    <property type="molecule type" value="Genomic_DNA"/>
</dbReference>
<protein>
    <submittedName>
        <fullName evidence="2">Gsp-2 protein</fullName>
    </submittedName>
</protein>
<feature type="compositionally biased region" description="Low complexity" evidence="1">
    <location>
        <begin position="323"/>
        <end position="339"/>
    </location>
</feature>
<dbReference type="OrthoDB" id="433949at2759"/>
<sequence length="835" mass="92293">MEMSGLADAALASKPCRPRRMSVSLNAALSRLHGILEALPKGNRRAAIEGLSKQLRHELIKFMEARRLHVCSAAPQPRRRVQMVKPLARMPGSVWTFKTPSAQYHRARCQIGGVLVRSSSVRCRAQAEALLQRLHAALSEVPEQLEQRLPAAAAALSLQSCTVSFVVVLDARRWIGRSLESPTLYSLAETLTWRRRAAEAEAGGWPRVRALWMDRAFGQTLTACARTRANCAHMHSFVMFHSMFRISVLPVLAMSRRHVKSTAWRLLEISPFPAKLQGSVLARQNRMAQLPAELMCPLHTRANTLRSPPEVPRTVNANRNVKRSSPGSRLAAAGAAASRSRGTRRAIAGLGHGAKVGSVQETSGKSLEAQGGESWTANLHLFYIQIPVFIRALSLRDLGTATFQDFSCLEFAVVLSGQQDLKEDVRSWDLGDTSAKECCSDLQCYHANNEYSIHDMFRGSSEVAVKFKEAEEDAKVSPTLEEFAACLREEVRSLLHQELGHFQTKLLQELREELRQVQEDRAGENQYQFDTPKKRRGKQEEIQTPEKVDAPVAPVDLPLSLSERQSRRKQVQLLHTYRMDLDDEAPTSQPANQEGRDSDNCTSGCEAPVSSLEAEFNASWEEVCAPSIPVAMDATGAPHADMEAHDLSSTSALSSTQASAEFAALPALLKMEVLNWLPANQLCRSRSISQDFVDMKVLALELWYRADVFNVDGIVRTSLWQDGSAAEVQERRDCILCLETLITRFFIAEPQMMAHIAGALVGHMLEGHTFDCVWRPSGAAAGAAAAVAAADDDDVLAVDMLKVFHGRLARFFLRGMIWMVLSGNGPCTCTSWGLQ</sequence>
<feature type="region of interest" description="Disordered" evidence="1">
    <location>
        <begin position="303"/>
        <end position="339"/>
    </location>
</feature>
<gene>
    <name evidence="2" type="primary">gsp-2</name>
    <name evidence="2" type="ORF">SNAT2548_LOCUS8672</name>
</gene>
<accession>A0A812KK13</accession>
<feature type="region of interest" description="Disordered" evidence="1">
    <location>
        <begin position="518"/>
        <end position="605"/>
    </location>
</feature>
<evidence type="ECO:0000313" key="3">
    <source>
        <dbReference type="Proteomes" id="UP000604046"/>
    </source>
</evidence>